<comment type="caution">
    <text evidence="2">The sequence shown here is derived from an EMBL/GenBank/DDBJ whole genome shotgun (WGS) entry which is preliminary data.</text>
</comment>
<dbReference type="Gene3D" id="3.90.1570.10">
    <property type="entry name" value="tt1808, chain A"/>
    <property type="match status" value="1"/>
</dbReference>
<gene>
    <name evidence="2" type="ORF">B5F17_01760</name>
</gene>
<dbReference type="CDD" id="cd06260">
    <property type="entry name" value="DUF820-like"/>
    <property type="match status" value="1"/>
</dbReference>
<evidence type="ECO:0000313" key="2">
    <source>
        <dbReference type="EMBL" id="OUP53961.1"/>
    </source>
</evidence>
<dbReference type="PANTHER" id="PTHR36558:SF1">
    <property type="entry name" value="RESTRICTION ENDONUCLEASE DOMAIN-CONTAINING PROTEIN-RELATED"/>
    <property type="match status" value="1"/>
</dbReference>
<dbReference type="PANTHER" id="PTHR36558">
    <property type="entry name" value="GLR1098 PROTEIN"/>
    <property type="match status" value="1"/>
</dbReference>
<accession>A0A1Y4LGG8</accession>
<dbReference type="AlphaFoldDB" id="A0A1Y4LGG8"/>
<sequence length="193" mass="21814">MDMPLPKKEALYTYADYAAWETEDKYELFDGVPVMQARPSILHQAIETEIVRQIANFLDGKPCRVFSEIEVLLPDHAAQDADDVRNLFVPDIAVICEPGKLTKQYCLGAPTVIMEILSPSTAKADRFIKLGKYQKAGVPEYWIVSPEERTITVFVLRGDLYETRAVYNETDKEAEVFSLPGCKLDLTSVFSQE</sequence>
<protein>
    <recommendedName>
        <fullName evidence="1">Putative restriction endonuclease domain-containing protein</fullName>
    </recommendedName>
</protein>
<feature type="domain" description="Putative restriction endonuclease" evidence="1">
    <location>
        <begin position="15"/>
        <end position="185"/>
    </location>
</feature>
<proteinExistence type="predicted"/>
<evidence type="ECO:0000313" key="3">
    <source>
        <dbReference type="Proteomes" id="UP000195897"/>
    </source>
</evidence>
<dbReference type="SUPFAM" id="SSF52980">
    <property type="entry name" value="Restriction endonuclease-like"/>
    <property type="match status" value="1"/>
</dbReference>
<name>A0A1Y4LGG8_9FIRM</name>
<dbReference type="InterPro" id="IPR011335">
    <property type="entry name" value="Restrct_endonuc-II-like"/>
</dbReference>
<organism evidence="2 3">
    <name type="scientific">Butyricicoccus pullicaecorum</name>
    <dbReference type="NCBI Taxonomy" id="501571"/>
    <lineage>
        <taxon>Bacteria</taxon>
        <taxon>Bacillati</taxon>
        <taxon>Bacillota</taxon>
        <taxon>Clostridia</taxon>
        <taxon>Eubacteriales</taxon>
        <taxon>Butyricicoccaceae</taxon>
        <taxon>Butyricicoccus</taxon>
    </lineage>
</organism>
<evidence type="ECO:0000259" key="1">
    <source>
        <dbReference type="Pfam" id="PF05685"/>
    </source>
</evidence>
<dbReference type="Pfam" id="PF05685">
    <property type="entry name" value="Uma2"/>
    <property type="match status" value="1"/>
</dbReference>
<dbReference type="InterPro" id="IPR012296">
    <property type="entry name" value="Nuclease_put_TT1808"/>
</dbReference>
<dbReference type="EMBL" id="NFKK01000002">
    <property type="protein sequence ID" value="OUP53961.1"/>
    <property type="molecule type" value="Genomic_DNA"/>
</dbReference>
<dbReference type="InterPro" id="IPR008538">
    <property type="entry name" value="Uma2"/>
</dbReference>
<dbReference type="Proteomes" id="UP000195897">
    <property type="component" value="Unassembled WGS sequence"/>
</dbReference>
<reference evidence="3" key="1">
    <citation type="submission" date="2017-04" db="EMBL/GenBank/DDBJ databases">
        <title>Function of individual gut microbiota members based on whole genome sequencing of pure cultures obtained from chicken caecum.</title>
        <authorList>
            <person name="Medvecky M."/>
            <person name="Cejkova D."/>
            <person name="Polansky O."/>
            <person name="Karasova D."/>
            <person name="Kubasova T."/>
            <person name="Cizek A."/>
            <person name="Rychlik I."/>
        </authorList>
    </citation>
    <scope>NUCLEOTIDE SEQUENCE [LARGE SCALE GENOMIC DNA]</scope>
    <source>
        <strain evidence="3">An180</strain>
    </source>
</reference>